<reference evidence="3" key="1">
    <citation type="journal article" date="2010" name="Nat. Biotechnol.">
        <title>Draft genome sequence of the oilseed species Ricinus communis.</title>
        <authorList>
            <person name="Chan A.P."/>
            <person name="Crabtree J."/>
            <person name="Zhao Q."/>
            <person name="Lorenzi H."/>
            <person name="Orvis J."/>
            <person name="Puiu D."/>
            <person name="Melake-Berhan A."/>
            <person name="Jones K.M."/>
            <person name="Redman J."/>
            <person name="Chen G."/>
            <person name="Cahoon E.B."/>
            <person name="Gedil M."/>
            <person name="Stanke M."/>
            <person name="Haas B.J."/>
            <person name="Wortman J.R."/>
            <person name="Fraser-Liggett C.M."/>
            <person name="Ravel J."/>
            <person name="Rabinowicz P.D."/>
        </authorList>
    </citation>
    <scope>NUCLEOTIDE SEQUENCE [LARGE SCALE GENOMIC DNA]</scope>
    <source>
        <strain evidence="3">cv. Hale</strain>
    </source>
</reference>
<feature type="non-terminal residue" evidence="2">
    <location>
        <position position="1"/>
    </location>
</feature>
<gene>
    <name evidence="2" type="ORF">RCOM_1885960</name>
</gene>
<dbReference type="EMBL" id="EQ978477">
    <property type="protein sequence ID" value="EEF25974.1"/>
    <property type="molecule type" value="Genomic_DNA"/>
</dbReference>
<organism evidence="2 3">
    <name type="scientific">Ricinus communis</name>
    <name type="common">Castor bean</name>
    <dbReference type="NCBI Taxonomy" id="3988"/>
    <lineage>
        <taxon>Eukaryota</taxon>
        <taxon>Viridiplantae</taxon>
        <taxon>Streptophyta</taxon>
        <taxon>Embryophyta</taxon>
        <taxon>Tracheophyta</taxon>
        <taxon>Spermatophyta</taxon>
        <taxon>Magnoliopsida</taxon>
        <taxon>eudicotyledons</taxon>
        <taxon>Gunneridae</taxon>
        <taxon>Pentapetalae</taxon>
        <taxon>rosids</taxon>
        <taxon>fabids</taxon>
        <taxon>Malpighiales</taxon>
        <taxon>Euphorbiaceae</taxon>
        <taxon>Acalyphoideae</taxon>
        <taxon>Acalypheae</taxon>
        <taxon>Ricinus</taxon>
    </lineage>
</organism>
<dbReference type="AlphaFoldDB" id="B9TDU1"/>
<keyword evidence="1" id="KW-0175">Coiled coil</keyword>
<evidence type="ECO:0008006" key="4">
    <source>
        <dbReference type="Google" id="ProtNLM"/>
    </source>
</evidence>
<dbReference type="Proteomes" id="UP000008311">
    <property type="component" value="Unassembled WGS sequence"/>
</dbReference>
<protein>
    <recommendedName>
        <fullName evidence="4">DUF1653 domain-containing protein</fullName>
    </recommendedName>
</protein>
<evidence type="ECO:0000313" key="3">
    <source>
        <dbReference type="Proteomes" id="UP000008311"/>
    </source>
</evidence>
<name>B9TDU1_RICCO</name>
<dbReference type="InParanoid" id="B9TDU1"/>
<accession>B9TDU1</accession>
<evidence type="ECO:0000313" key="2">
    <source>
        <dbReference type="EMBL" id="EEF25974.1"/>
    </source>
</evidence>
<evidence type="ECO:0000256" key="1">
    <source>
        <dbReference type="SAM" id="Coils"/>
    </source>
</evidence>
<sequence>TEENYAGYYRHTDGGLYRFAKLVWLASDGSRAIEYDHVWPFEEKTWIRVETEWEGRFTPVTVDEIEAARAGDRLAAQARVTAAREERKEAERRARHEKWRASWHWNLDRGIERMPAAFEEQFLEGSPDVVRARVEAGDMELFAGCVAFGYVRFNTPVTAR</sequence>
<keyword evidence="3" id="KW-1185">Reference proteome</keyword>
<feature type="coiled-coil region" evidence="1">
    <location>
        <begin position="73"/>
        <end position="100"/>
    </location>
</feature>
<proteinExistence type="predicted"/>